<dbReference type="InterPro" id="IPR011008">
    <property type="entry name" value="Dimeric_a/b-barrel"/>
</dbReference>
<gene>
    <name evidence="2" type="ordered locus">H16_B1768</name>
    <name evidence="3" type="ORF">E6A55_28115</name>
</gene>
<dbReference type="Gene3D" id="3.30.70.100">
    <property type="match status" value="1"/>
</dbReference>
<dbReference type="PROSITE" id="PS51725">
    <property type="entry name" value="ABM"/>
    <property type="match status" value="1"/>
</dbReference>
<accession>Q0K0C4</accession>
<reference evidence="2 4" key="1">
    <citation type="journal article" date="2006" name="Nat. Biotechnol.">
        <title>Genome sequence of the bioplastic-producing 'Knallgas' bacterium Ralstonia eutropha H16.</title>
        <authorList>
            <person name="Pohlmann A."/>
            <person name="Fricke W.F."/>
            <person name="Reinecke F."/>
            <person name="Kusian B."/>
            <person name="Liesegang H."/>
            <person name="Cramm R."/>
            <person name="Eitinger T."/>
            <person name="Ewering C."/>
            <person name="Potter M."/>
            <person name="Schwartz E."/>
            <person name="Strittmatter A."/>
            <person name="Voss I."/>
            <person name="Gottschalk G."/>
            <person name="Steinbuechel A."/>
            <person name="Friedrich B."/>
            <person name="Bowien B."/>
        </authorList>
    </citation>
    <scope>NUCLEOTIDE SEQUENCE [LARGE SCALE GENOMIC DNA]</scope>
    <source>
        <strain evidence="4">ATCC 17699 / DSM 428 / KCTC 22496 / NCIMB 10442 / H16 / Stanier 337</strain>
        <strain evidence="2">H16</strain>
    </source>
</reference>
<organism evidence="2 4">
    <name type="scientific">Cupriavidus necator (strain ATCC 17699 / DSM 428 / KCTC 22496 / NCIMB 10442 / H16 / Stanier 337)</name>
    <name type="common">Ralstonia eutropha</name>
    <dbReference type="NCBI Taxonomy" id="381666"/>
    <lineage>
        <taxon>Bacteria</taxon>
        <taxon>Pseudomonadati</taxon>
        <taxon>Pseudomonadota</taxon>
        <taxon>Betaproteobacteria</taxon>
        <taxon>Burkholderiales</taxon>
        <taxon>Burkholderiaceae</taxon>
        <taxon>Cupriavidus</taxon>
    </lineage>
</organism>
<dbReference type="Proteomes" id="UP000296079">
    <property type="component" value="Chromosome 2"/>
</dbReference>
<evidence type="ECO:0000313" key="2">
    <source>
        <dbReference type="EMBL" id="CAJ96550.1"/>
    </source>
</evidence>
<evidence type="ECO:0000313" key="3">
    <source>
        <dbReference type="EMBL" id="QCC04379.1"/>
    </source>
</evidence>
<dbReference type="Proteomes" id="UP000008210">
    <property type="component" value="Chromosome 2"/>
</dbReference>
<dbReference type="GO" id="GO:0004497">
    <property type="term" value="F:monooxygenase activity"/>
    <property type="evidence" value="ECO:0007669"/>
    <property type="project" value="UniProtKB-KW"/>
</dbReference>
<dbReference type="RefSeq" id="WP_010810244.1">
    <property type="nucleotide sequence ID" value="NC_008314.1"/>
</dbReference>
<keyword evidence="3" id="KW-0503">Monooxygenase</keyword>
<reference evidence="3 5" key="2">
    <citation type="submission" date="2019-04" db="EMBL/GenBank/DDBJ databases">
        <title>Long-read de novo sequencing of Cupriavidus necator H16.</title>
        <authorList>
            <person name="Little G.T."/>
            <person name="Ehsaan M."/>
            <person name="Arenas-Lopez C."/>
            <person name="Jawed K."/>
            <person name="Winzer K."/>
            <person name="Kovacs K."/>
            <person name="Malys N."/>
            <person name="Minton N.P."/>
        </authorList>
    </citation>
    <scope>NUCLEOTIDE SEQUENCE [LARGE SCALE GENOMIC DNA]</scope>
    <source>
        <strain evidence="3 5">H16</strain>
    </source>
</reference>
<keyword evidence="4" id="KW-1185">Reference proteome</keyword>
<dbReference type="InterPro" id="IPR007138">
    <property type="entry name" value="ABM_dom"/>
</dbReference>
<dbReference type="KEGG" id="reh:H16_B1768"/>
<protein>
    <submittedName>
        <fullName evidence="3">Antibiotic biosynthesis monooxygenase</fullName>
    </submittedName>
</protein>
<dbReference type="EMBL" id="AM260480">
    <property type="protein sequence ID" value="CAJ96550.1"/>
    <property type="molecule type" value="Genomic_DNA"/>
</dbReference>
<proteinExistence type="predicted"/>
<dbReference type="SUPFAM" id="SSF54909">
    <property type="entry name" value="Dimeric alpha+beta barrel"/>
    <property type="match status" value="1"/>
</dbReference>
<dbReference type="AlphaFoldDB" id="Q0K0C4"/>
<dbReference type="eggNOG" id="COG1359">
    <property type="taxonomic scope" value="Bacteria"/>
</dbReference>
<dbReference type="EMBL" id="CP039288">
    <property type="protein sequence ID" value="QCC04379.1"/>
    <property type="molecule type" value="Genomic_DNA"/>
</dbReference>
<sequence>MNQSIAFIVHLPGKPERRAELESRLLDVLEQMSKEPDFINTYLHRSLEDPDTLVLYENWACSEQHFRDHHLKASYRREYEAVLADLLKAPRTPEFLTPAMSRLVPACRPDLHA</sequence>
<keyword evidence="3" id="KW-0560">Oxidoreductase</keyword>
<name>Q0K0C4_CUPNH</name>
<evidence type="ECO:0000259" key="1">
    <source>
        <dbReference type="PROSITE" id="PS51725"/>
    </source>
</evidence>
<evidence type="ECO:0000313" key="5">
    <source>
        <dbReference type="Proteomes" id="UP000296079"/>
    </source>
</evidence>
<dbReference type="Pfam" id="PF03992">
    <property type="entry name" value="ABM"/>
    <property type="match status" value="1"/>
</dbReference>
<dbReference type="STRING" id="381666.H16_B1768"/>
<feature type="domain" description="ABM" evidence="1">
    <location>
        <begin position="5"/>
        <end position="95"/>
    </location>
</feature>
<evidence type="ECO:0000313" key="4">
    <source>
        <dbReference type="Proteomes" id="UP000008210"/>
    </source>
</evidence>
<dbReference type="HOGENOM" id="CLU_131496_2_1_4"/>
<dbReference type="OrthoDB" id="678044at2"/>